<evidence type="ECO:0000256" key="1">
    <source>
        <dbReference type="ARBA" id="ARBA00022475"/>
    </source>
</evidence>
<dbReference type="FunCoup" id="D7DUV5">
    <property type="interactions" value="1"/>
</dbReference>
<organism evidence="12 13">
    <name type="scientific">Methanococcus voltae (strain ATCC BAA-1334 / A3)</name>
    <dbReference type="NCBI Taxonomy" id="456320"/>
    <lineage>
        <taxon>Archaea</taxon>
        <taxon>Methanobacteriati</taxon>
        <taxon>Methanobacteriota</taxon>
        <taxon>Methanomada group</taxon>
        <taxon>Methanococci</taxon>
        <taxon>Methanococcales</taxon>
        <taxon>Methanococcaceae</taxon>
        <taxon>Methanococcus</taxon>
    </lineage>
</organism>
<dbReference type="HOGENOM" id="CLU_105710_0_0_2"/>
<comment type="subcellular location">
    <subcellularLocation>
        <location evidence="11">Cell membrane</location>
        <topology evidence="11">Multi-pass membrane protein</topology>
    </subcellularLocation>
</comment>
<dbReference type="UniPathway" id="UPA00940"/>
<evidence type="ECO:0000256" key="9">
    <source>
        <dbReference type="ARBA" id="ARBA00023209"/>
    </source>
</evidence>
<keyword evidence="6 11" id="KW-1133">Transmembrane helix</keyword>
<dbReference type="STRING" id="456320.Mvol_1258"/>
<keyword evidence="1 11" id="KW-1003">Cell membrane</keyword>
<evidence type="ECO:0000313" key="12">
    <source>
        <dbReference type="EMBL" id="ADI36915.1"/>
    </source>
</evidence>
<protein>
    <recommendedName>
        <fullName evidence="11">CDP-archaeol synthase</fullName>
        <ecNumber evidence="11">2.7.7.67</ecNumber>
    </recommendedName>
    <alternativeName>
        <fullName evidence="11">CDP-2,3-bis-(O-geranylgeranyl)-sn-glycerol synthase</fullName>
    </alternativeName>
</protein>
<keyword evidence="7 11" id="KW-0443">Lipid metabolism</keyword>
<comment type="catalytic activity">
    <reaction evidence="11">
        <text>2,3-bis-O-(geranylgeranyl)-sn-glycerol 1-phosphate + CTP + H(+) = CDP-2,3-bis-O-(geranylgeranyl)-sn-glycerol + diphosphate</text>
        <dbReference type="Rhea" id="RHEA:25690"/>
        <dbReference type="ChEBI" id="CHEBI:15378"/>
        <dbReference type="ChEBI" id="CHEBI:33019"/>
        <dbReference type="ChEBI" id="CHEBI:37563"/>
        <dbReference type="ChEBI" id="CHEBI:58837"/>
        <dbReference type="ChEBI" id="CHEBI:58838"/>
        <dbReference type="EC" id="2.7.7.67"/>
    </reaction>
</comment>
<evidence type="ECO:0000256" key="6">
    <source>
        <dbReference type="ARBA" id="ARBA00022989"/>
    </source>
</evidence>
<dbReference type="PANTHER" id="PTHR39650:SF1">
    <property type="entry name" value="CDP-ARCHAEOL SYNTHASE"/>
    <property type="match status" value="1"/>
</dbReference>
<dbReference type="InterPro" id="IPR032690">
    <property type="entry name" value="CarS"/>
</dbReference>
<dbReference type="GO" id="GO:0005886">
    <property type="term" value="C:plasma membrane"/>
    <property type="evidence" value="ECO:0007669"/>
    <property type="project" value="UniProtKB-SubCell"/>
</dbReference>
<evidence type="ECO:0000256" key="8">
    <source>
        <dbReference type="ARBA" id="ARBA00023136"/>
    </source>
</evidence>
<evidence type="ECO:0000256" key="5">
    <source>
        <dbReference type="ARBA" id="ARBA00022842"/>
    </source>
</evidence>
<proteinExistence type="inferred from homology"/>
<reference evidence="12 13" key="1">
    <citation type="submission" date="2010-05" db="EMBL/GenBank/DDBJ databases">
        <title>Complete sequence of Methanococcus voltae A3.</title>
        <authorList>
            <consortium name="US DOE Joint Genome Institute"/>
            <person name="Lucas S."/>
            <person name="Copeland A."/>
            <person name="Lapidus A."/>
            <person name="Cheng J.-F."/>
            <person name="Bruce D."/>
            <person name="Goodwin L."/>
            <person name="Pitluck S."/>
            <person name="Lowry S."/>
            <person name="Clum A."/>
            <person name="Land M."/>
            <person name="Hauser L."/>
            <person name="Kyrpides N."/>
            <person name="Mikhailova N."/>
            <person name="Whitman W.B."/>
            <person name="Woyke T."/>
        </authorList>
    </citation>
    <scope>NUCLEOTIDE SEQUENCE [LARGE SCALE GENOMIC DNA]</scope>
    <source>
        <strain evidence="13">ATCC BAA-1334 / A3</strain>
    </source>
</reference>
<keyword evidence="13" id="KW-1185">Reference proteome</keyword>
<dbReference type="PANTHER" id="PTHR39650">
    <property type="entry name" value="CDP-ARCHAEOL SYNTHASE"/>
    <property type="match status" value="1"/>
</dbReference>
<keyword evidence="2 11" id="KW-0444">Lipid biosynthesis</keyword>
<dbReference type="OrthoDB" id="45383at2157"/>
<evidence type="ECO:0000256" key="2">
    <source>
        <dbReference type="ARBA" id="ARBA00022516"/>
    </source>
</evidence>
<name>D7DUV5_METV3</name>
<feature type="transmembrane region" description="Helical" evidence="11">
    <location>
        <begin position="124"/>
        <end position="144"/>
    </location>
</feature>
<dbReference type="Proteomes" id="UP000007722">
    <property type="component" value="Chromosome"/>
</dbReference>
<keyword evidence="5 11" id="KW-0460">Magnesium</keyword>
<dbReference type="InParanoid" id="D7DUV5"/>
<evidence type="ECO:0000256" key="3">
    <source>
        <dbReference type="ARBA" id="ARBA00022679"/>
    </source>
</evidence>
<feature type="transmembrane region" description="Helical" evidence="11">
    <location>
        <begin position="150"/>
        <end position="170"/>
    </location>
</feature>
<dbReference type="eggNOG" id="arCOG04106">
    <property type="taxonomic scope" value="Archaea"/>
</dbReference>
<feature type="transmembrane region" description="Helical" evidence="11">
    <location>
        <begin position="51"/>
        <end position="73"/>
    </location>
</feature>
<dbReference type="EMBL" id="CP002057">
    <property type="protein sequence ID" value="ADI36915.1"/>
    <property type="molecule type" value="Genomic_DNA"/>
</dbReference>
<feature type="transmembrane region" description="Helical" evidence="11">
    <location>
        <begin position="88"/>
        <end position="112"/>
    </location>
</feature>
<dbReference type="KEGG" id="mvo:Mvol_1258"/>
<keyword evidence="3 11" id="KW-0808">Transferase</keyword>
<evidence type="ECO:0000256" key="4">
    <source>
        <dbReference type="ARBA" id="ARBA00022692"/>
    </source>
</evidence>
<dbReference type="EC" id="2.7.7.67" evidence="11"/>
<keyword evidence="4 11" id="KW-0812">Transmembrane</keyword>
<dbReference type="HAMAP" id="MF_01117">
    <property type="entry name" value="CDP_archaeol_synth"/>
    <property type="match status" value="1"/>
</dbReference>
<dbReference type="GO" id="GO:0043338">
    <property type="term" value="F:CDP-2,3-bis-(O-geranylgeranyl)-sn-glycerol synthase activity"/>
    <property type="evidence" value="ECO:0007669"/>
    <property type="project" value="UniProtKB-EC"/>
</dbReference>
<gene>
    <name evidence="11" type="primary">carS</name>
    <name evidence="12" type="ordered locus">Mvol_1258</name>
</gene>
<evidence type="ECO:0000256" key="7">
    <source>
        <dbReference type="ARBA" id="ARBA00023098"/>
    </source>
</evidence>
<evidence type="ECO:0000256" key="10">
    <source>
        <dbReference type="ARBA" id="ARBA00023264"/>
    </source>
</evidence>
<comment type="cofactor">
    <cofactor evidence="11">
        <name>Mg(2+)</name>
        <dbReference type="ChEBI" id="CHEBI:18420"/>
    </cofactor>
</comment>
<dbReference type="InterPro" id="IPR002726">
    <property type="entry name" value="CarS_archaea"/>
</dbReference>
<dbReference type="GO" id="GO:0046474">
    <property type="term" value="P:glycerophospholipid biosynthetic process"/>
    <property type="evidence" value="ECO:0007669"/>
    <property type="project" value="UniProtKB-UniRule"/>
</dbReference>
<feature type="transmembrane region" description="Helical" evidence="11">
    <location>
        <begin position="12"/>
        <end position="30"/>
    </location>
</feature>
<keyword evidence="9 11" id="KW-0594">Phospholipid biosynthesis</keyword>
<comment type="pathway">
    <text evidence="11">Membrane lipid metabolism; glycerophospholipid metabolism.</text>
</comment>
<comment type="function">
    <text evidence="11">Catalyzes the formation of CDP-2,3-bis-(O-geranylgeranyl)-sn-glycerol (CDP-archaeol) from 2,3-bis-(O-geranylgeranyl)-sn-glycerol 1-phosphate (DGGGP) and CTP. This reaction is the third ether-bond-formation step in the biosynthesis of archaeal membrane lipids.</text>
</comment>
<evidence type="ECO:0000313" key="13">
    <source>
        <dbReference type="Proteomes" id="UP000007722"/>
    </source>
</evidence>
<comment type="similarity">
    <text evidence="11">Belongs to the CDP-archaeol synthase family.</text>
</comment>
<accession>D7DUV5</accession>
<dbReference type="AlphaFoldDB" id="D7DUV5"/>
<keyword evidence="8 11" id="KW-0472">Membrane</keyword>
<keyword evidence="10 11" id="KW-1208">Phospholipid metabolism</keyword>
<sequence length="179" mass="19782">MDYYIFLLLSSVWYIIPAYIANATACVFGGGTPIDGGKKFIDGHRLIGNGVTIKGTLSGILCGVVASIIQYFIGNYFNSSWMILDFGLLQYIVLGLFLSTGALFGDLFGSFVKRRVNISQGGSAPLWDQLTFIVFALIFGYLYLPVSYDMAILLIILSPIIHLLSNIIAYKLGIKKVWW</sequence>
<evidence type="ECO:0000256" key="11">
    <source>
        <dbReference type="HAMAP-Rule" id="MF_01117"/>
    </source>
</evidence>
<dbReference type="Pfam" id="PF01864">
    <property type="entry name" value="CarS-like"/>
    <property type="match status" value="1"/>
</dbReference>
<dbReference type="NCBIfam" id="NF003114">
    <property type="entry name" value="PRK04032.1"/>
    <property type="match status" value="1"/>
</dbReference>